<reference evidence="2 3" key="1">
    <citation type="journal article" date="2018" name="Front. Microbiol.">
        <title>Genome-Wide Analysis of Corynespora cassiicola Leaf Fall Disease Putative Effectors.</title>
        <authorList>
            <person name="Lopez D."/>
            <person name="Ribeiro S."/>
            <person name="Label P."/>
            <person name="Fumanal B."/>
            <person name="Venisse J.S."/>
            <person name="Kohler A."/>
            <person name="de Oliveira R.R."/>
            <person name="Labutti K."/>
            <person name="Lipzen A."/>
            <person name="Lail K."/>
            <person name="Bauer D."/>
            <person name="Ohm R.A."/>
            <person name="Barry K.W."/>
            <person name="Spatafora J."/>
            <person name="Grigoriev I.V."/>
            <person name="Martin F.M."/>
            <person name="Pujade-Renaud V."/>
        </authorList>
    </citation>
    <scope>NUCLEOTIDE SEQUENCE [LARGE SCALE GENOMIC DNA]</scope>
    <source>
        <strain evidence="2 3">Philippines</strain>
    </source>
</reference>
<feature type="signal peptide" evidence="1">
    <location>
        <begin position="1"/>
        <end position="17"/>
    </location>
</feature>
<feature type="chain" id="PRO_5015703235" description="Ecp2 effector protein domain-containing protein" evidence="1">
    <location>
        <begin position="18"/>
        <end position="223"/>
    </location>
</feature>
<dbReference type="AlphaFoldDB" id="A0A2T2NLG1"/>
<organism evidence="2 3">
    <name type="scientific">Corynespora cassiicola Philippines</name>
    <dbReference type="NCBI Taxonomy" id="1448308"/>
    <lineage>
        <taxon>Eukaryota</taxon>
        <taxon>Fungi</taxon>
        <taxon>Dikarya</taxon>
        <taxon>Ascomycota</taxon>
        <taxon>Pezizomycotina</taxon>
        <taxon>Dothideomycetes</taxon>
        <taxon>Pleosporomycetidae</taxon>
        <taxon>Pleosporales</taxon>
        <taxon>Corynesporascaceae</taxon>
        <taxon>Corynespora</taxon>
    </lineage>
</organism>
<name>A0A2T2NLG1_CORCC</name>
<gene>
    <name evidence="2" type="ORF">BS50DRAFT_668955</name>
</gene>
<keyword evidence="1" id="KW-0732">Signal</keyword>
<evidence type="ECO:0000313" key="3">
    <source>
        <dbReference type="Proteomes" id="UP000240883"/>
    </source>
</evidence>
<sequence>MLAQLLLTTAVMLCSLAFRVPEGSPDGIYSCYYDSDDQEVHEWINPSMPEAEVASILLEDPMPDITYGDKLLFAGQLCDCADQLPADDVAAATADIIYQIKQSDNVTLGMHQSIYSIRGSVHAFICSNKNRLWAEAQWARDGTVRLDKYCGKNVAGEWTHNSTYGEWFGRMDKSGKDFCRRYLIKRPDFCELTGEKPPSNEKRDMMFENEFEVLDADGSHRSQ</sequence>
<keyword evidence="3" id="KW-1185">Reference proteome</keyword>
<accession>A0A2T2NLG1</accession>
<dbReference type="STRING" id="1448308.A0A2T2NLG1"/>
<evidence type="ECO:0008006" key="4">
    <source>
        <dbReference type="Google" id="ProtNLM"/>
    </source>
</evidence>
<dbReference type="Proteomes" id="UP000240883">
    <property type="component" value="Unassembled WGS sequence"/>
</dbReference>
<proteinExistence type="predicted"/>
<evidence type="ECO:0000313" key="2">
    <source>
        <dbReference type="EMBL" id="PSN66220.1"/>
    </source>
</evidence>
<protein>
    <recommendedName>
        <fullName evidence="4">Ecp2 effector protein domain-containing protein</fullName>
    </recommendedName>
</protein>
<dbReference type="EMBL" id="KZ678136">
    <property type="protein sequence ID" value="PSN66220.1"/>
    <property type="molecule type" value="Genomic_DNA"/>
</dbReference>
<evidence type="ECO:0000256" key="1">
    <source>
        <dbReference type="SAM" id="SignalP"/>
    </source>
</evidence>